<evidence type="ECO:0000313" key="2">
    <source>
        <dbReference type="Proteomes" id="UP000094389"/>
    </source>
</evidence>
<reference evidence="1 2" key="1">
    <citation type="journal article" date="2016" name="Proc. Natl. Acad. Sci. U.S.A.">
        <title>Comparative genomics of biotechnologically important yeasts.</title>
        <authorList>
            <person name="Riley R."/>
            <person name="Haridas S."/>
            <person name="Wolfe K.H."/>
            <person name="Lopes M.R."/>
            <person name="Hittinger C.T."/>
            <person name="Goeker M."/>
            <person name="Salamov A.A."/>
            <person name="Wisecaver J.H."/>
            <person name="Long T.M."/>
            <person name="Calvey C.H."/>
            <person name="Aerts A.L."/>
            <person name="Barry K.W."/>
            <person name="Choi C."/>
            <person name="Clum A."/>
            <person name="Coughlan A.Y."/>
            <person name="Deshpande S."/>
            <person name="Douglass A.P."/>
            <person name="Hanson S.J."/>
            <person name="Klenk H.-P."/>
            <person name="LaButti K.M."/>
            <person name="Lapidus A."/>
            <person name="Lindquist E.A."/>
            <person name="Lipzen A.M."/>
            <person name="Meier-Kolthoff J.P."/>
            <person name="Ohm R.A."/>
            <person name="Otillar R.P."/>
            <person name="Pangilinan J.L."/>
            <person name="Peng Y."/>
            <person name="Rokas A."/>
            <person name="Rosa C.A."/>
            <person name="Scheuner C."/>
            <person name="Sibirny A.A."/>
            <person name="Slot J.C."/>
            <person name="Stielow J.B."/>
            <person name="Sun H."/>
            <person name="Kurtzman C.P."/>
            <person name="Blackwell M."/>
            <person name="Grigoriev I.V."/>
            <person name="Jeffries T.W."/>
        </authorList>
    </citation>
    <scope>NUCLEOTIDE SEQUENCE [LARGE SCALE GENOMIC DNA]</scope>
    <source>
        <strain evidence="2">ATCC 18201 / CBS 1600 / BCRC 20928 / JCM 3617 / NBRC 0987 / NRRL Y-1542</strain>
    </source>
</reference>
<protein>
    <submittedName>
        <fullName evidence="1">Uncharacterized protein</fullName>
    </submittedName>
</protein>
<dbReference type="AlphaFoldDB" id="A0A1E4RTG7"/>
<name>A0A1E4RTG7_CYBJN</name>
<dbReference type="EMBL" id="KV453983">
    <property type="protein sequence ID" value="ODV70584.1"/>
    <property type="molecule type" value="Genomic_DNA"/>
</dbReference>
<evidence type="ECO:0000313" key="1">
    <source>
        <dbReference type="EMBL" id="ODV70584.1"/>
    </source>
</evidence>
<organism evidence="1 2">
    <name type="scientific">Cyberlindnera jadinii (strain ATCC 18201 / CBS 1600 / BCRC 20928 / JCM 3617 / NBRC 0987 / NRRL Y-1542)</name>
    <name type="common">Torula yeast</name>
    <name type="synonym">Candida utilis</name>
    <dbReference type="NCBI Taxonomy" id="983966"/>
    <lineage>
        <taxon>Eukaryota</taxon>
        <taxon>Fungi</taxon>
        <taxon>Dikarya</taxon>
        <taxon>Ascomycota</taxon>
        <taxon>Saccharomycotina</taxon>
        <taxon>Saccharomycetes</taxon>
        <taxon>Phaffomycetales</taxon>
        <taxon>Phaffomycetaceae</taxon>
        <taxon>Cyberlindnera</taxon>
    </lineage>
</organism>
<gene>
    <name evidence="1" type="ORF">CYBJADRAFT_175942</name>
</gene>
<keyword evidence="2" id="KW-1185">Reference proteome</keyword>
<dbReference type="RefSeq" id="XP_020067623.1">
    <property type="nucleotide sequence ID" value="XM_020216755.1"/>
</dbReference>
<accession>A0A1E4RTG7</accession>
<proteinExistence type="predicted"/>
<sequence length="55" mass="6441">MRALKFDTFINGSYGPPIERSPWLKILTARDQHIYVFELAFPLVLNKNNLMKCTQ</sequence>
<dbReference type="Proteomes" id="UP000094389">
    <property type="component" value="Unassembled WGS sequence"/>
</dbReference>
<dbReference type="GeneID" id="30991151"/>